<evidence type="ECO:0000313" key="8">
    <source>
        <dbReference type="EMBL" id="MDA5192493.1"/>
    </source>
</evidence>
<dbReference type="GO" id="GO:0005886">
    <property type="term" value="C:plasma membrane"/>
    <property type="evidence" value="ECO:0007669"/>
    <property type="project" value="UniProtKB-SubCell"/>
</dbReference>
<dbReference type="Gene3D" id="3.30.450.20">
    <property type="entry name" value="PAS domain"/>
    <property type="match status" value="1"/>
</dbReference>
<evidence type="ECO:0000313" key="9">
    <source>
        <dbReference type="Proteomes" id="UP001141619"/>
    </source>
</evidence>
<keyword evidence="2" id="KW-1003">Cell membrane</keyword>
<sequence length="696" mass="78146">MTAEDRLVWQRKFVRCCLGLVAVVMAALLYFGIGLWQERANARSQLIQEQDRVSDAANNKIAGIMAEVEAVARLAARDVAALQSHKADTEHVIGRLIARYPEITAIGVAFEPFAFDPDYRLAGPLVLREAGGFRQGRIEVDYDYTAPTVSWYHEALRQGQVWDSPRTDPANGETYVDFALSVQLMGGQRAVVRVTYPLSRIASVVTHLDLGHHGYGALLAKDGRILVSPGLDDQTGGEAKSYARGDNANFLSQITGYKSRLATRSIRGPGWTLVTVHSWQDLQLDFSARYRRILLLTMLAVVLPILLGGAHIAHRAHLVSTEQEGNAVVRQAWRWSSLVALGFVLAIAAIWALTLETKGSVRTHGQMIAGLGALDSFERRVLRQALKEERQLPVFIPTGVFLQSIEFLSANNLVLTGYVWQRYPKGSTLVRGVTLPEAEEVDMTEVFRQYRGQDEVIGWRIRATVRQAFSYERFPFDREAIWLRFWPADIVHSVVLVPDFSAYRMTNPSALPGLERTLFISGWSAIKSFFEYRQNGYNSDFGIDAAMSHGGQQELYFNVEIVRNFLDPFVSHITPILLVLLLIFAMQMTVTRHAGQKELLGFNAATIITTCAALFFAVLISHIEVRGAISATKIFYGEYFYLITYAVILAACINAILFTYDTSLRWVQYRDNLLAKILYWPTVMAAMYLVTFVIFY</sequence>
<evidence type="ECO:0000256" key="2">
    <source>
        <dbReference type="ARBA" id="ARBA00022475"/>
    </source>
</evidence>
<feature type="transmembrane region" description="Helical" evidence="6">
    <location>
        <begin position="333"/>
        <end position="353"/>
    </location>
</feature>
<evidence type="ECO:0000256" key="6">
    <source>
        <dbReference type="SAM" id="Phobius"/>
    </source>
</evidence>
<dbReference type="Proteomes" id="UP001141619">
    <property type="component" value="Unassembled WGS sequence"/>
</dbReference>
<feature type="transmembrane region" description="Helical" evidence="6">
    <location>
        <begin position="639"/>
        <end position="657"/>
    </location>
</feature>
<evidence type="ECO:0000256" key="1">
    <source>
        <dbReference type="ARBA" id="ARBA00004651"/>
    </source>
</evidence>
<comment type="subcellular location">
    <subcellularLocation>
        <location evidence="1">Cell membrane</location>
        <topology evidence="1">Multi-pass membrane protein</topology>
    </subcellularLocation>
</comment>
<feature type="transmembrane region" description="Helical" evidence="6">
    <location>
        <begin position="12"/>
        <end position="36"/>
    </location>
</feature>
<dbReference type="Pfam" id="PF02743">
    <property type="entry name" value="dCache_1"/>
    <property type="match status" value="1"/>
</dbReference>
<feature type="transmembrane region" description="Helical" evidence="6">
    <location>
        <begin position="677"/>
        <end position="695"/>
    </location>
</feature>
<keyword evidence="4 6" id="KW-1133">Transmembrane helix</keyword>
<feature type="transmembrane region" description="Helical" evidence="6">
    <location>
        <begin position="293"/>
        <end position="313"/>
    </location>
</feature>
<evidence type="ECO:0000259" key="7">
    <source>
        <dbReference type="Pfam" id="PF02743"/>
    </source>
</evidence>
<feature type="transmembrane region" description="Helical" evidence="6">
    <location>
        <begin position="569"/>
        <end position="588"/>
    </location>
</feature>
<evidence type="ECO:0000256" key="5">
    <source>
        <dbReference type="ARBA" id="ARBA00023136"/>
    </source>
</evidence>
<dbReference type="EMBL" id="JANWOI010000001">
    <property type="protein sequence ID" value="MDA5192493.1"/>
    <property type="molecule type" value="Genomic_DNA"/>
</dbReference>
<dbReference type="AlphaFoldDB" id="A0A9X3TVA2"/>
<keyword evidence="5 6" id="KW-0472">Membrane</keyword>
<dbReference type="CDD" id="cd12913">
    <property type="entry name" value="PDC1_MCP_like"/>
    <property type="match status" value="1"/>
</dbReference>
<name>A0A9X3TVA2_9PROT</name>
<proteinExistence type="predicted"/>
<comment type="caution">
    <text evidence="8">The sequence shown here is derived from an EMBL/GenBank/DDBJ whole genome shotgun (WGS) entry which is preliminary data.</text>
</comment>
<evidence type="ECO:0000256" key="3">
    <source>
        <dbReference type="ARBA" id="ARBA00022692"/>
    </source>
</evidence>
<accession>A0A9X3TVA2</accession>
<feature type="domain" description="Cache" evidence="7">
    <location>
        <begin position="42"/>
        <end position="275"/>
    </location>
</feature>
<organism evidence="8 9">
    <name type="scientific">Govanella unica</name>
    <dbReference type="NCBI Taxonomy" id="2975056"/>
    <lineage>
        <taxon>Bacteria</taxon>
        <taxon>Pseudomonadati</taxon>
        <taxon>Pseudomonadota</taxon>
        <taxon>Alphaproteobacteria</taxon>
        <taxon>Emcibacterales</taxon>
        <taxon>Govanellaceae</taxon>
        <taxon>Govanella</taxon>
    </lineage>
</organism>
<protein>
    <submittedName>
        <fullName evidence="8">Cache domain-containing protein</fullName>
    </submittedName>
</protein>
<feature type="transmembrane region" description="Helical" evidence="6">
    <location>
        <begin position="600"/>
        <end position="619"/>
    </location>
</feature>
<keyword evidence="9" id="KW-1185">Reference proteome</keyword>
<gene>
    <name evidence="8" type="ORF">NYP16_00780</name>
</gene>
<dbReference type="InterPro" id="IPR033479">
    <property type="entry name" value="dCache_1"/>
</dbReference>
<reference evidence="8" key="2">
    <citation type="journal article" date="2023" name="Syst. Appl. Microbiol.">
        <title>Govania unica gen. nov., sp. nov., a rare biosphere bacterium that represents a novel family in the class Alphaproteobacteria.</title>
        <authorList>
            <person name="Vandamme P."/>
            <person name="Peeters C."/>
            <person name="Hettiarachchi A."/>
            <person name="Cnockaert M."/>
            <person name="Carlier A."/>
        </authorList>
    </citation>
    <scope>NUCLEOTIDE SEQUENCE</scope>
    <source>
        <strain evidence="8">LMG 31809</strain>
    </source>
</reference>
<reference evidence="8" key="1">
    <citation type="submission" date="2022-08" db="EMBL/GenBank/DDBJ databases">
        <authorList>
            <person name="Vandamme P."/>
            <person name="Hettiarachchi A."/>
            <person name="Peeters C."/>
            <person name="Cnockaert M."/>
            <person name="Carlier A."/>
        </authorList>
    </citation>
    <scope>NUCLEOTIDE SEQUENCE</scope>
    <source>
        <strain evidence="8">LMG 31809</strain>
    </source>
</reference>
<dbReference type="RefSeq" id="WP_274942199.1">
    <property type="nucleotide sequence ID" value="NZ_JANWOI010000001.1"/>
</dbReference>
<keyword evidence="3 6" id="KW-0812">Transmembrane</keyword>
<evidence type="ECO:0000256" key="4">
    <source>
        <dbReference type="ARBA" id="ARBA00022989"/>
    </source>
</evidence>